<dbReference type="InterPro" id="IPR051558">
    <property type="entry name" value="Metallophosphoesterase_PAP"/>
</dbReference>
<accession>A0A485K8R7</accession>
<keyword evidence="7" id="KW-1185">Reference proteome</keyword>
<dbReference type="EMBL" id="VJMH01000169">
    <property type="protein sequence ID" value="KAF0718208.1"/>
    <property type="molecule type" value="Genomic_DNA"/>
</dbReference>
<dbReference type="Gene3D" id="3.60.21.10">
    <property type="match status" value="1"/>
</dbReference>
<evidence type="ECO:0000259" key="4">
    <source>
        <dbReference type="Pfam" id="PF00149"/>
    </source>
</evidence>
<evidence type="ECO:0000256" key="1">
    <source>
        <dbReference type="ARBA" id="ARBA00022729"/>
    </source>
</evidence>
<dbReference type="Proteomes" id="UP000332933">
    <property type="component" value="Unassembled WGS sequence"/>
</dbReference>
<dbReference type="SUPFAM" id="SSF56300">
    <property type="entry name" value="Metallo-dependent phosphatases"/>
    <property type="match status" value="1"/>
</dbReference>
<feature type="domain" description="Calcineurin-like phosphoesterase" evidence="4">
    <location>
        <begin position="53"/>
        <end position="348"/>
    </location>
</feature>
<dbReference type="OrthoDB" id="411211at2759"/>
<evidence type="ECO:0000313" key="6">
    <source>
        <dbReference type="EMBL" id="VFT79043.1"/>
    </source>
</evidence>
<gene>
    <name evidence="6" type="primary">Aste57867_1835</name>
    <name evidence="5" type="ORF">As57867_001833</name>
    <name evidence="6" type="ORF">ASTE57867_1835</name>
</gene>
<dbReference type="InterPro" id="IPR029052">
    <property type="entry name" value="Metallo-depent_PP-like"/>
</dbReference>
<evidence type="ECO:0000256" key="3">
    <source>
        <dbReference type="SAM" id="SignalP"/>
    </source>
</evidence>
<organism evidence="6 7">
    <name type="scientific">Aphanomyces stellatus</name>
    <dbReference type="NCBI Taxonomy" id="120398"/>
    <lineage>
        <taxon>Eukaryota</taxon>
        <taxon>Sar</taxon>
        <taxon>Stramenopiles</taxon>
        <taxon>Oomycota</taxon>
        <taxon>Saprolegniomycetes</taxon>
        <taxon>Saprolegniales</taxon>
        <taxon>Verrucalvaceae</taxon>
        <taxon>Aphanomyces</taxon>
    </lineage>
</organism>
<keyword evidence="2" id="KW-0378">Hydrolase</keyword>
<name>A0A485K8R7_9STRA</name>
<evidence type="ECO:0000313" key="5">
    <source>
        <dbReference type="EMBL" id="KAF0718208.1"/>
    </source>
</evidence>
<dbReference type="PANTHER" id="PTHR10161:SF14">
    <property type="entry name" value="TARTRATE-RESISTANT ACID PHOSPHATASE TYPE 5"/>
    <property type="match status" value="1"/>
</dbReference>
<sequence length="465" mass="50585">MFSAPSFVVFAALSALTAASGQPNSPAINTTSGTTANDVILQDPETAAAVTTFLALGDWGGTMGKDKGNPGSCCRLYNGAVDTRSSRYKVDYFAQAYVGMLMGQSAAQLNPSRILGHGDNFYWSGVGPADAKYRLEESFEKVYTAPALRNVPWINVVGNHDIGGATFICGDADGQFRECKSEAELLQYLDLRFDAQAKYKSPNNNRWVLRDHYYVERVTKGGVTVEVYNIDTNNAEGHGAQQVCCQCYGYAPKLGLNNAVCNDPKPGEKGCAGGNRSLFQACFDKINSWAEDSYTRAAADLKASTATFKIVNTHFSPHYHMSPEKMNKWYKLVREGGVQAWFNGHAHGFNHDISTWGTHFFQNGGGGGIITERSTGINNGQVSSQWVVQGTPYGFMELSFSADWLKVQFATFDSNWQFGGLDMSKTKVGGVQRGHCWFVPRRSSQSRGVECKASVNGAIGAPLEG</sequence>
<reference evidence="5" key="2">
    <citation type="submission" date="2019-06" db="EMBL/GenBank/DDBJ databases">
        <title>Genomics analysis of Aphanomyces spp. identifies a new class of oomycete effector associated with host adaptation.</title>
        <authorList>
            <person name="Gaulin E."/>
        </authorList>
    </citation>
    <scope>NUCLEOTIDE SEQUENCE</scope>
    <source>
        <strain evidence="5">CBS 578.67</strain>
    </source>
</reference>
<proteinExistence type="predicted"/>
<reference evidence="6 7" key="1">
    <citation type="submission" date="2019-03" db="EMBL/GenBank/DDBJ databases">
        <authorList>
            <person name="Gaulin E."/>
            <person name="Dumas B."/>
        </authorList>
    </citation>
    <scope>NUCLEOTIDE SEQUENCE [LARGE SCALE GENOMIC DNA]</scope>
    <source>
        <strain evidence="6">CBS 568.67</strain>
    </source>
</reference>
<protein>
    <submittedName>
        <fullName evidence="6">Aste57867_1835 protein</fullName>
    </submittedName>
</protein>
<dbReference type="GO" id="GO:0016787">
    <property type="term" value="F:hydrolase activity"/>
    <property type="evidence" value="ECO:0007669"/>
    <property type="project" value="UniProtKB-KW"/>
</dbReference>
<dbReference type="EMBL" id="CAADRA010000169">
    <property type="protein sequence ID" value="VFT79043.1"/>
    <property type="molecule type" value="Genomic_DNA"/>
</dbReference>
<feature type="chain" id="PRO_5033828564" evidence="3">
    <location>
        <begin position="22"/>
        <end position="465"/>
    </location>
</feature>
<dbReference type="PANTHER" id="PTHR10161">
    <property type="entry name" value="TARTRATE-RESISTANT ACID PHOSPHATASE TYPE 5"/>
    <property type="match status" value="1"/>
</dbReference>
<dbReference type="Pfam" id="PF00149">
    <property type="entry name" value="Metallophos"/>
    <property type="match status" value="1"/>
</dbReference>
<dbReference type="InterPro" id="IPR004843">
    <property type="entry name" value="Calcineurin-like_PHP"/>
</dbReference>
<keyword evidence="1 3" id="KW-0732">Signal</keyword>
<evidence type="ECO:0000256" key="2">
    <source>
        <dbReference type="ARBA" id="ARBA00022801"/>
    </source>
</evidence>
<feature type="signal peptide" evidence="3">
    <location>
        <begin position="1"/>
        <end position="21"/>
    </location>
</feature>
<evidence type="ECO:0000313" key="7">
    <source>
        <dbReference type="Proteomes" id="UP000332933"/>
    </source>
</evidence>
<dbReference type="AlphaFoldDB" id="A0A485K8R7"/>